<dbReference type="RefSeq" id="WP_186511201.1">
    <property type="nucleotide sequence ID" value="NZ_VOBQ01000024.1"/>
</dbReference>
<accession>A0A562ZGD0</accession>
<name>A0A562ZGD0_9BURK</name>
<keyword evidence="2" id="KW-1185">Reference proteome</keyword>
<organism evidence="1 2">
    <name type="scientific">Caenimonas sedimenti</name>
    <dbReference type="NCBI Taxonomy" id="2596921"/>
    <lineage>
        <taxon>Bacteria</taxon>
        <taxon>Pseudomonadati</taxon>
        <taxon>Pseudomonadota</taxon>
        <taxon>Betaproteobacteria</taxon>
        <taxon>Burkholderiales</taxon>
        <taxon>Comamonadaceae</taxon>
        <taxon>Caenimonas</taxon>
    </lineage>
</organism>
<evidence type="ECO:0000313" key="2">
    <source>
        <dbReference type="Proteomes" id="UP000318199"/>
    </source>
</evidence>
<evidence type="ECO:0000313" key="1">
    <source>
        <dbReference type="EMBL" id="TWO67028.1"/>
    </source>
</evidence>
<dbReference type="EMBL" id="VOBQ01000024">
    <property type="protein sequence ID" value="TWO67028.1"/>
    <property type="molecule type" value="Genomic_DNA"/>
</dbReference>
<sequence>MRRSKREYFEAPSQVTGVSVRIYAEWGLAFSDCILEAGVTVKNNTKLVVTAELEACSVDERKLPGSFGFATVRSGDKQQSMGGSFVTPERPKRISCTYRIAVY</sequence>
<protein>
    <submittedName>
        <fullName evidence="1">Uncharacterized protein</fullName>
    </submittedName>
</protein>
<proteinExistence type="predicted"/>
<dbReference type="Proteomes" id="UP000318199">
    <property type="component" value="Unassembled WGS sequence"/>
</dbReference>
<dbReference type="AlphaFoldDB" id="A0A562ZGD0"/>
<reference evidence="1 2" key="1">
    <citation type="submission" date="2019-07" db="EMBL/GenBank/DDBJ databases">
        <title>Caenimonas sedimenti sp. nov., isolated from activated sludge.</title>
        <authorList>
            <person name="Xu J."/>
        </authorList>
    </citation>
    <scope>NUCLEOTIDE SEQUENCE [LARGE SCALE GENOMIC DNA]</scope>
    <source>
        <strain evidence="1 2">HX-9-20</strain>
    </source>
</reference>
<gene>
    <name evidence="1" type="ORF">FN976_26205</name>
</gene>
<comment type="caution">
    <text evidence="1">The sequence shown here is derived from an EMBL/GenBank/DDBJ whole genome shotgun (WGS) entry which is preliminary data.</text>
</comment>